<sequence length="168" mass="19862">MKRIFAIGIIFVIVVYLIFFGDFSQFNQEQQEFKAFIEDLDDTFFQLSEDSFHHFNEVVDALDNQTFTQWYFSEGGREENITLQGKIEDAQEDLLLEELHYEPALLLKDNIIEQLILFDDTFNLLYNSPSNKEDTDFSQLKLNFTKKVDELTILGEKMEEIIEQYGEK</sequence>
<dbReference type="RefSeq" id="WP_126660297.1">
    <property type="nucleotide sequence ID" value="NZ_RYYR01000030.1"/>
</dbReference>
<name>A0A432L8K1_9BACI</name>
<proteinExistence type="predicted"/>
<comment type="caution">
    <text evidence="1">The sequence shown here is derived from an EMBL/GenBank/DDBJ whole genome shotgun (WGS) entry which is preliminary data.</text>
</comment>
<protein>
    <submittedName>
        <fullName evidence="1">Uncharacterized protein</fullName>
    </submittedName>
</protein>
<reference evidence="1 2" key="1">
    <citation type="submission" date="2018-12" db="EMBL/GenBank/DDBJ databases">
        <title>Lysinibacillus antri sp. nov., isolated from a cave soil.</title>
        <authorList>
            <person name="Narsing Rao M.P."/>
            <person name="Zhang H."/>
            <person name="Dong Z.-Y."/>
            <person name="Niu X.-K."/>
            <person name="Zhang K."/>
            <person name="Fang B.-Z."/>
            <person name="Kang Y.-Q."/>
            <person name="Xiao M."/>
            <person name="Li W.-J."/>
        </authorList>
    </citation>
    <scope>NUCLEOTIDE SEQUENCE [LARGE SCALE GENOMIC DNA]</scope>
    <source>
        <strain evidence="1 2">SYSU K30002</strain>
    </source>
</reference>
<accession>A0A432L8K1</accession>
<evidence type="ECO:0000313" key="1">
    <source>
        <dbReference type="EMBL" id="RUL48700.1"/>
    </source>
</evidence>
<dbReference type="AlphaFoldDB" id="A0A432L8K1"/>
<organism evidence="1 2">
    <name type="scientific">Lysinibacillus antri</name>
    <dbReference type="NCBI Taxonomy" id="2498145"/>
    <lineage>
        <taxon>Bacteria</taxon>
        <taxon>Bacillati</taxon>
        <taxon>Bacillota</taxon>
        <taxon>Bacilli</taxon>
        <taxon>Bacillales</taxon>
        <taxon>Bacillaceae</taxon>
        <taxon>Lysinibacillus</taxon>
    </lineage>
</organism>
<evidence type="ECO:0000313" key="2">
    <source>
        <dbReference type="Proteomes" id="UP000287910"/>
    </source>
</evidence>
<dbReference type="EMBL" id="RYYR01000030">
    <property type="protein sequence ID" value="RUL48700.1"/>
    <property type="molecule type" value="Genomic_DNA"/>
</dbReference>
<keyword evidence="2" id="KW-1185">Reference proteome</keyword>
<dbReference type="Proteomes" id="UP000287910">
    <property type="component" value="Unassembled WGS sequence"/>
</dbReference>
<gene>
    <name evidence="1" type="ORF">EK386_16590</name>
</gene>